<evidence type="ECO:0000259" key="4">
    <source>
        <dbReference type="Pfam" id="PF00931"/>
    </source>
</evidence>
<evidence type="ECO:0000313" key="8">
    <source>
        <dbReference type="EMBL" id="PON78355.1"/>
    </source>
</evidence>
<dbReference type="InterPro" id="IPR027417">
    <property type="entry name" value="P-loop_NTPase"/>
</dbReference>
<dbReference type="InterPro" id="IPR044974">
    <property type="entry name" value="Disease_R_plants"/>
</dbReference>
<dbReference type="PANTHER" id="PTHR23155">
    <property type="entry name" value="DISEASE RESISTANCE PROTEIN RP"/>
    <property type="match status" value="1"/>
</dbReference>
<dbReference type="PANTHER" id="PTHR23155:SF1052">
    <property type="entry name" value="DISEASE RESISTANCE PROTEIN RPM1"/>
    <property type="match status" value="1"/>
</dbReference>
<dbReference type="EMBL" id="JXTB01000009">
    <property type="protein sequence ID" value="PON78355.1"/>
    <property type="molecule type" value="Genomic_DNA"/>
</dbReference>
<dbReference type="InterPro" id="IPR002182">
    <property type="entry name" value="NB-ARC"/>
</dbReference>
<dbReference type="SUPFAM" id="SSF52540">
    <property type="entry name" value="P-loop containing nucleoside triphosphate hydrolases"/>
    <property type="match status" value="1"/>
</dbReference>
<evidence type="ECO:0000313" key="9">
    <source>
        <dbReference type="Proteomes" id="UP000237105"/>
    </source>
</evidence>
<feature type="domain" description="Disease resistance N-terminal" evidence="5">
    <location>
        <begin position="5"/>
        <end position="93"/>
    </location>
</feature>
<keyword evidence="2" id="KW-0547">Nucleotide-binding</keyword>
<evidence type="ECO:0000256" key="2">
    <source>
        <dbReference type="ARBA" id="ARBA00022741"/>
    </source>
</evidence>
<dbReference type="AlphaFoldDB" id="A0A2P5DYH8"/>
<dbReference type="Gene3D" id="1.20.5.4130">
    <property type="match status" value="1"/>
</dbReference>
<evidence type="ECO:0000259" key="7">
    <source>
        <dbReference type="Pfam" id="PF23598"/>
    </source>
</evidence>
<dbReference type="SUPFAM" id="SSF52058">
    <property type="entry name" value="L domain-like"/>
    <property type="match status" value="1"/>
</dbReference>
<keyword evidence="3" id="KW-0611">Plant defense</keyword>
<keyword evidence="9" id="KW-1185">Reference proteome</keyword>
<dbReference type="FunFam" id="1.10.10.10:FF:000322">
    <property type="entry name" value="Probable disease resistance protein At1g63360"/>
    <property type="match status" value="1"/>
</dbReference>
<keyword evidence="1" id="KW-0677">Repeat</keyword>
<feature type="domain" description="Disease resistance protein winged helix" evidence="6">
    <location>
        <begin position="441"/>
        <end position="514"/>
    </location>
</feature>
<dbReference type="Gene3D" id="1.10.8.430">
    <property type="entry name" value="Helical domain of apoptotic protease-activating factors"/>
    <property type="match status" value="1"/>
</dbReference>
<dbReference type="FunFam" id="3.40.50.300:FF:001091">
    <property type="entry name" value="Probable disease resistance protein At1g61300"/>
    <property type="match status" value="1"/>
</dbReference>
<dbReference type="OrthoDB" id="598235at2759"/>
<evidence type="ECO:0000256" key="1">
    <source>
        <dbReference type="ARBA" id="ARBA00022737"/>
    </source>
</evidence>
<comment type="caution">
    <text evidence="8">The sequence shown here is derived from an EMBL/GenBank/DDBJ whole genome shotgun (WGS) entry which is preliminary data.</text>
</comment>
<evidence type="ECO:0000256" key="3">
    <source>
        <dbReference type="ARBA" id="ARBA00022821"/>
    </source>
</evidence>
<dbReference type="Gene3D" id="3.80.10.10">
    <property type="entry name" value="Ribonuclease Inhibitor"/>
    <property type="match status" value="1"/>
</dbReference>
<dbReference type="GO" id="GO:0098542">
    <property type="term" value="P:defense response to other organism"/>
    <property type="evidence" value="ECO:0007669"/>
    <property type="project" value="TreeGrafter"/>
</dbReference>
<dbReference type="InterPro" id="IPR058922">
    <property type="entry name" value="WHD_DRP"/>
</dbReference>
<evidence type="ECO:0000259" key="6">
    <source>
        <dbReference type="Pfam" id="PF23559"/>
    </source>
</evidence>
<dbReference type="InterPro" id="IPR055414">
    <property type="entry name" value="LRR_R13L4/SHOC2-like"/>
</dbReference>
<feature type="domain" description="NB-ARC" evidence="4">
    <location>
        <begin position="175"/>
        <end position="350"/>
    </location>
</feature>
<proteinExistence type="predicted"/>
<dbReference type="InterPro" id="IPR038005">
    <property type="entry name" value="RX-like_CC"/>
</dbReference>
<feature type="domain" description="Disease resistance R13L4/SHOC-2-like LRR" evidence="7">
    <location>
        <begin position="559"/>
        <end position="866"/>
    </location>
</feature>
<dbReference type="CDD" id="cd14798">
    <property type="entry name" value="RX-CC_like"/>
    <property type="match status" value="1"/>
</dbReference>
<name>A0A2P5DYH8_PARAD</name>
<dbReference type="InterPro" id="IPR032675">
    <property type="entry name" value="LRR_dom_sf"/>
</dbReference>
<dbReference type="Gene3D" id="3.40.50.300">
    <property type="entry name" value="P-loop containing nucleotide triphosphate hydrolases"/>
    <property type="match status" value="1"/>
</dbReference>
<dbReference type="GO" id="GO:0043531">
    <property type="term" value="F:ADP binding"/>
    <property type="evidence" value="ECO:0007669"/>
    <property type="project" value="InterPro"/>
</dbReference>
<dbReference type="Pfam" id="PF18052">
    <property type="entry name" value="Rx_N"/>
    <property type="match status" value="1"/>
</dbReference>
<dbReference type="PRINTS" id="PR00364">
    <property type="entry name" value="DISEASERSIST"/>
</dbReference>
<organism evidence="8 9">
    <name type="scientific">Parasponia andersonii</name>
    <name type="common">Sponia andersonii</name>
    <dbReference type="NCBI Taxonomy" id="3476"/>
    <lineage>
        <taxon>Eukaryota</taxon>
        <taxon>Viridiplantae</taxon>
        <taxon>Streptophyta</taxon>
        <taxon>Embryophyta</taxon>
        <taxon>Tracheophyta</taxon>
        <taxon>Spermatophyta</taxon>
        <taxon>Magnoliopsida</taxon>
        <taxon>eudicotyledons</taxon>
        <taxon>Gunneridae</taxon>
        <taxon>Pentapetalae</taxon>
        <taxon>rosids</taxon>
        <taxon>fabids</taxon>
        <taxon>Rosales</taxon>
        <taxon>Cannabaceae</taxon>
        <taxon>Parasponia</taxon>
    </lineage>
</organism>
<dbReference type="InterPro" id="IPR036388">
    <property type="entry name" value="WH-like_DNA-bd_sf"/>
</dbReference>
<gene>
    <name evidence="8" type="ORF">PanWU01x14_019930</name>
</gene>
<dbReference type="Pfam" id="PF23598">
    <property type="entry name" value="LRR_14"/>
    <property type="match status" value="1"/>
</dbReference>
<dbReference type="InterPro" id="IPR042197">
    <property type="entry name" value="Apaf_helical"/>
</dbReference>
<dbReference type="Gene3D" id="1.10.10.10">
    <property type="entry name" value="Winged helix-like DNA-binding domain superfamily/Winged helix DNA-binding domain"/>
    <property type="match status" value="1"/>
</dbReference>
<dbReference type="Pfam" id="PF23559">
    <property type="entry name" value="WHD_DRP"/>
    <property type="match status" value="1"/>
</dbReference>
<sequence>MAETFLTPVIHKLLGLVVKEAKSLKGVHGDLRSLKDELEIIQPLLKDAEARLEKCDIGDALKAWVKQVREEASRIEEVIDEYFYHVEQHRKHQSGSIMGPLYKAGHFIKTLKPRQEIACEIKSIKRSLSEIKGRAQGYGLRPLEEGPSGKATNVEAHDPRLRSLFIEKDELVGIESTTKELVRRLAEGPSIRLVISLVGEGGIGKTTLAKNVYDNDVVKHCFRSANAWITVSRPYNLQNLLKNMKRQLYKAGDDDILGDSDTIEELINYLRKYLRAKRYVIVFDDVWQENFWEDIKLALPNNDQGSRIIITTRNAEVANFCKETPHDVIQKMEPWSPMLAWELFCKRAFRFEFEGICPVELRKLSFKIVSKCQGLPLVVVAIASLLATKEKVVFQWHKVLNDLNSKVEMNSQFITRIHKILSLSYYDLPYSLRYCFLYFGVFPENYPIYDEMLYRLWIVEGFVKARRGKTAEEVAEEYLKELVQRNLVTRDLWRPVGIGQGTGFQVHDLMRDVILLKADDVCFSQIWDEKSSNSRGKGRRLTIYGGTENVLKNVESSGVRSVFFFDINDQLTQFSVASLFKKFKLLEVLDFGNLPIDTLPKELGNLFHLKYLSLNSTNIKMLPKSISRLQNLESVDIRDTLIRELPNEINKLKKLRHLLAYSYNYEASDSIDFVRGVTIQEGFGDLLDLQTLTFLEANDLGRMKELEKLRKLRWLGISKVTTETGRALSASFSKMDQLERLVITSIDENEVLDIELHNSSSPHFLRELILTGLLEKLPRWISELQNLRGLSLKFSKLIDEPINYLKGLPNLETLQLLNHAYEGEQLQFEEGSFQKLQTLFLFGLVRLRVVKIDRGALPLLEQLNIVGCLLLEVPSIQHLTNMKGALFNGIHLL</sequence>
<dbReference type="Proteomes" id="UP000237105">
    <property type="component" value="Unassembled WGS sequence"/>
</dbReference>
<accession>A0A2P5DYH8</accession>
<evidence type="ECO:0000259" key="5">
    <source>
        <dbReference type="Pfam" id="PF18052"/>
    </source>
</evidence>
<protein>
    <submittedName>
        <fullName evidence="8">NB-ARC domain, LRR domain containing protein</fullName>
    </submittedName>
</protein>
<dbReference type="Pfam" id="PF00931">
    <property type="entry name" value="NB-ARC"/>
    <property type="match status" value="1"/>
</dbReference>
<dbReference type="InterPro" id="IPR041118">
    <property type="entry name" value="Rx_N"/>
</dbReference>
<reference evidence="9" key="1">
    <citation type="submission" date="2016-06" db="EMBL/GenBank/DDBJ databases">
        <title>Parallel loss of symbiosis genes in relatives of nitrogen-fixing non-legume Parasponia.</title>
        <authorList>
            <person name="Van Velzen R."/>
            <person name="Holmer R."/>
            <person name="Bu F."/>
            <person name="Rutten L."/>
            <person name="Van Zeijl A."/>
            <person name="Liu W."/>
            <person name="Santuari L."/>
            <person name="Cao Q."/>
            <person name="Sharma T."/>
            <person name="Shen D."/>
            <person name="Roswanjaya Y."/>
            <person name="Wardhani T."/>
            <person name="Kalhor M.S."/>
            <person name="Jansen J."/>
            <person name="Van den Hoogen J."/>
            <person name="Gungor B."/>
            <person name="Hartog M."/>
            <person name="Hontelez J."/>
            <person name="Verver J."/>
            <person name="Yang W.-C."/>
            <person name="Schijlen E."/>
            <person name="Repin R."/>
            <person name="Schilthuizen M."/>
            <person name="Schranz E."/>
            <person name="Heidstra R."/>
            <person name="Miyata K."/>
            <person name="Fedorova E."/>
            <person name="Kohlen W."/>
            <person name="Bisseling T."/>
            <person name="Smit S."/>
            <person name="Geurts R."/>
        </authorList>
    </citation>
    <scope>NUCLEOTIDE SEQUENCE [LARGE SCALE GENOMIC DNA]</scope>
    <source>
        <strain evidence="9">cv. WU1-14</strain>
    </source>
</reference>